<protein>
    <submittedName>
        <fullName evidence="1">Uncharacterized protein</fullName>
    </submittedName>
</protein>
<evidence type="ECO:0000313" key="2">
    <source>
        <dbReference type="Proteomes" id="UP000284822"/>
    </source>
</evidence>
<reference evidence="1 2" key="1">
    <citation type="submission" date="2018-07" db="EMBL/GenBank/DDBJ databases">
        <title>Genome sequences of six Lactobacillus spp. isolated from bumble bee guts.</title>
        <authorList>
            <person name="Motta E.V.S."/>
            <person name="Moran N.A."/>
        </authorList>
    </citation>
    <scope>NUCLEOTIDE SEQUENCE [LARGE SCALE GENOMIC DNA]</scope>
    <source>
        <strain evidence="1 2">LV-8.1</strain>
    </source>
</reference>
<sequence length="118" mass="13319">MDFQDYLQIFMCLLAIPSAYLGAKQATKALIASKNNRFMNLENRTTRTENAVQAVLHDSLYKQCTRVIYRGKVTVSELDNIEHLYKGYHGVGGNGTGEALYAKVKLLPIIDDKELIEH</sequence>
<dbReference type="AlphaFoldDB" id="A0A3R6XRP3"/>
<dbReference type="RefSeq" id="WP_118910918.1">
    <property type="nucleotide sequence ID" value="NZ_QOCS01000014.1"/>
</dbReference>
<dbReference type="Proteomes" id="UP000284822">
    <property type="component" value="Unassembled WGS sequence"/>
</dbReference>
<accession>A0A3R6XRP3</accession>
<dbReference type="EMBL" id="QOCS01000014">
    <property type="protein sequence ID" value="RHW46071.1"/>
    <property type="molecule type" value="Genomic_DNA"/>
</dbReference>
<proteinExistence type="predicted"/>
<comment type="caution">
    <text evidence="1">The sequence shown here is derived from an EMBL/GenBank/DDBJ whole genome shotgun (WGS) entry which is preliminary data.</text>
</comment>
<evidence type="ECO:0000313" key="1">
    <source>
        <dbReference type="EMBL" id="RHW46071.1"/>
    </source>
</evidence>
<name>A0A3R6XRP3_9LACO</name>
<gene>
    <name evidence="1" type="ORF">DS832_06900</name>
</gene>
<organism evidence="1 2">
    <name type="scientific">Bombilactobacillus bombi</name>
    <dbReference type="NCBI Taxonomy" id="1303590"/>
    <lineage>
        <taxon>Bacteria</taxon>
        <taxon>Bacillati</taxon>
        <taxon>Bacillota</taxon>
        <taxon>Bacilli</taxon>
        <taxon>Lactobacillales</taxon>
        <taxon>Lactobacillaceae</taxon>
        <taxon>Bombilactobacillus</taxon>
    </lineage>
</organism>